<name>A0ABV7XI56_9GAMM</name>
<evidence type="ECO:0000313" key="3">
    <source>
        <dbReference type="EMBL" id="MFC3715845.1"/>
    </source>
</evidence>
<dbReference type="RefSeq" id="WP_386742943.1">
    <property type="nucleotide sequence ID" value="NZ_JBHRYA010000003.1"/>
</dbReference>
<accession>A0ABV7XI56</accession>
<evidence type="ECO:0000313" key="4">
    <source>
        <dbReference type="Proteomes" id="UP001595705"/>
    </source>
</evidence>
<organism evidence="3 4">
    <name type="scientific">Luteimonas soli</name>
    <dbReference type="NCBI Taxonomy" id="1648966"/>
    <lineage>
        <taxon>Bacteria</taxon>
        <taxon>Pseudomonadati</taxon>
        <taxon>Pseudomonadota</taxon>
        <taxon>Gammaproteobacteria</taxon>
        <taxon>Lysobacterales</taxon>
        <taxon>Lysobacteraceae</taxon>
        <taxon>Luteimonas</taxon>
    </lineage>
</organism>
<dbReference type="Proteomes" id="UP001595705">
    <property type="component" value="Unassembled WGS sequence"/>
</dbReference>
<dbReference type="InterPro" id="IPR036515">
    <property type="entry name" value="Transposase_17_sf"/>
</dbReference>
<evidence type="ECO:0000259" key="2">
    <source>
        <dbReference type="SMART" id="SM01321"/>
    </source>
</evidence>
<proteinExistence type="predicted"/>
<feature type="domain" description="Transposase IS200-like" evidence="2">
    <location>
        <begin position="9"/>
        <end position="124"/>
    </location>
</feature>
<reference evidence="4" key="1">
    <citation type="journal article" date="2019" name="Int. J. Syst. Evol. Microbiol.">
        <title>The Global Catalogue of Microorganisms (GCM) 10K type strain sequencing project: providing services to taxonomists for standard genome sequencing and annotation.</title>
        <authorList>
            <consortium name="The Broad Institute Genomics Platform"/>
            <consortium name="The Broad Institute Genome Sequencing Center for Infectious Disease"/>
            <person name="Wu L."/>
            <person name="Ma J."/>
        </authorList>
    </citation>
    <scope>NUCLEOTIDE SEQUENCE [LARGE SCALE GENOMIC DNA]</scope>
    <source>
        <strain evidence="4">KCTC 42441</strain>
    </source>
</reference>
<feature type="region of interest" description="Disordered" evidence="1">
    <location>
        <begin position="312"/>
        <end position="332"/>
    </location>
</feature>
<protein>
    <submittedName>
        <fullName evidence="3">Transposase</fullName>
    </submittedName>
</protein>
<dbReference type="InterPro" id="IPR002686">
    <property type="entry name" value="Transposase_17"/>
</dbReference>
<dbReference type="SUPFAM" id="SSF143422">
    <property type="entry name" value="Transposase IS200-like"/>
    <property type="match status" value="1"/>
</dbReference>
<feature type="compositionally biased region" description="Basic residues" evidence="1">
    <location>
        <begin position="313"/>
        <end position="326"/>
    </location>
</feature>
<comment type="caution">
    <text evidence="3">The sequence shown here is derived from an EMBL/GenBank/DDBJ whole genome shotgun (WGS) entry which is preliminary data.</text>
</comment>
<dbReference type="Pfam" id="PF01797">
    <property type="entry name" value="Y1_Tnp"/>
    <property type="match status" value="1"/>
</dbReference>
<dbReference type="EMBL" id="JBHRYA010000003">
    <property type="protein sequence ID" value="MFC3715845.1"/>
    <property type="molecule type" value="Genomic_DNA"/>
</dbReference>
<keyword evidence="4" id="KW-1185">Reference proteome</keyword>
<dbReference type="Gene3D" id="3.30.70.1290">
    <property type="entry name" value="Transposase IS200-like"/>
    <property type="match status" value="1"/>
</dbReference>
<evidence type="ECO:0000256" key="1">
    <source>
        <dbReference type="SAM" id="MobiDB-lite"/>
    </source>
</evidence>
<dbReference type="SMART" id="SM01321">
    <property type="entry name" value="Y1_Tnp"/>
    <property type="match status" value="1"/>
</dbReference>
<sequence length="332" mass="37856">MARLTRIDLPGIPQHVVQRGNNRLPCFLDDGDRLRYLQLLRESLATTHCSLHAYVLMDNHVHLLVTPANAGNVGRLMQRLGTNYVGLFNARHGRTGSLWEGRYKACLVDSEDYVLRCHRYIELNPVRARLTDDPATYRWSSCPAYLGQRPASSLREHPAWQSLGGNQAERQEACAGSSTKPCRRSNWQRFASISNNNARWAAMPSRPWSKQRPDASLLPALRIAHAKSRTKRNKYTWPRSCQAYLGQRPASSLCEHPAWQGLGGNQAERQEAWRRILDEAPPPEQLAEIRLYLQQQRALGRDAFKAMVEAKTRRFASARPAHRPRQKPNEAK</sequence>
<dbReference type="PANTHER" id="PTHR34322">
    <property type="entry name" value="TRANSPOSASE, Y1_TNP DOMAIN-CONTAINING"/>
    <property type="match status" value="1"/>
</dbReference>
<dbReference type="PANTHER" id="PTHR34322:SF2">
    <property type="entry name" value="TRANSPOSASE IS200-LIKE DOMAIN-CONTAINING PROTEIN"/>
    <property type="match status" value="1"/>
</dbReference>
<gene>
    <name evidence="3" type="ORF">ACFONC_06755</name>
</gene>